<dbReference type="EMBL" id="CP129971">
    <property type="protein sequence ID" value="WKK77957.1"/>
    <property type="molecule type" value="Genomic_DNA"/>
</dbReference>
<keyword evidence="2" id="KW-1185">Reference proteome</keyword>
<name>A0AA49GBS4_9BACT</name>
<accession>A0AA49GBS4</accession>
<protein>
    <recommendedName>
        <fullName evidence="3">Outer membrane protein beta-barrel domain-containing protein</fullName>
    </recommendedName>
</protein>
<dbReference type="RefSeq" id="WP_308349088.1">
    <property type="nucleotide sequence ID" value="NZ_CP129971.1"/>
</dbReference>
<organism evidence="1 2">
    <name type="scientific">Marivirga salinarum</name>
    <dbReference type="NCBI Taxonomy" id="3059078"/>
    <lineage>
        <taxon>Bacteria</taxon>
        <taxon>Pseudomonadati</taxon>
        <taxon>Bacteroidota</taxon>
        <taxon>Cytophagia</taxon>
        <taxon>Cytophagales</taxon>
        <taxon>Marivirgaceae</taxon>
        <taxon>Marivirga</taxon>
    </lineage>
</organism>
<reference evidence="1 2" key="1">
    <citation type="submission" date="2023-08" db="EMBL/GenBank/DDBJ databases">
        <title>Comparative genomics and taxonomic characterization of three novel marine species of genus Marivirga.</title>
        <authorList>
            <person name="Muhammad N."/>
            <person name="Kim S.-G."/>
        </authorList>
    </citation>
    <scope>NUCLEOTIDE SEQUENCE [LARGE SCALE GENOMIC DNA]</scope>
    <source>
        <strain evidence="1 2">BDSF4-3</strain>
    </source>
</reference>
<dbReference type="AlphaFoldDB" id="A0AA49GBS4"/>
<sequence>MKKIIILILIILPVAGFCQKTLNSEITIGVSFSEFIRKSQYSNRYLLNPQIAYRIGYEMKDIKLGLGIKYLSTGSRYLDRYYLNSTYNAIIKKSFDIHYVGIPIFIQYKVLNFFTVEAGIIAASVVYAEGADQEDYTIINGNYIVDYKRIKNDTEHFNSTETINQFNLKNYIQLGKYISIQERIFHLSLRYSRDLTRSINFDKRVYKSYEKIHSLSILFGYSF</sequence>
<dbReference type="Proteomes" id="UP001230496">
    <property type="component" value="Chromosome"/>
</dbReference>
<dbReference type="KEGG" id="msaa:QYS49_13345"/>
<evidence type="ECO:0008006" key="3">
    <source>
        <dbReference type="Google" id="ProtNLM"/>
    </source>
</evidence>
<proteinExistence type="predicted"/>
<evidence type="ECO:0000313" key="2">
    <source>
        <dbReference type="Proteomes" id="UP001230496"/>
    </source>
</evidence>
<gene>
    <name evidence="1" type="ORF">QYS49_13345</name>
</gene>
<evidence type="ECO:0000313" key="1">
    <source>
        <dbReference type="EMBL" id="WKK77957.1"/>
    </source>
</evidence>